<evidence type="ECO:0000256" key="4">
    <source>
        <dbReference type="ARBA" id="ARBA00022475"/>
    </source>
</evidence>
<dbReference type="InterPro" id="IPR004878">
    <property type="entry name" value="Otopetrin"/>
</dbReference>
<evidence type="ECO:0000256" key="3">
    <source>
        <dbReference type="ARBA" id="ARBA00022448"/>
    </source>
</evidence>
<feature type="compositionally biased region" description="Basic and acidic residues" evidence="11">
    <location>
        <begin position="61"/>
        <end position="71"/>
    </location>
</feature>
<evidence type="ECO:0000256" key="10">
    <source>
        <dbReference type="ARBA" id="ARBA00023303"/>
    </source>
</evidence>
<dbReference type="AlphaFoldDB" id="A0AA88L9J1"/>
<reference evidence="13" key="1">
    <citation type="submission" date="2023-07" db="EMBL/GenBank/DDBJ databases">
        <title>Chromosome-level genome assembly of Artemia franciscana.</title>
        <authorList>
            <person name="Jo E."/>
        </authorList>
    </citation>
    <scope>NUCLEOTIDE SEQUENCE</scope>
    <source>
        <tissue evidence="13">Whole body</tissue>
    </source>
</reference>
<feature type="transmembrane region" description="Helical" evidence="12">
    <location>
        <begin position="553"/>
        <end position="574"/>
    </location>
</feature>
<keyword evidence="6" id="KW-0375">Hydrogen ion transport</keyword>
<keyword evidence="5 12" id="KW-0812">Transmembrane</keyword>
<feature type="transmembrane region" description="Helical" evidence="12">
    <location>
        <begin position="595"/>
        <end position="616"/>
    </location>
</feature>
<evidence type="ECO:0000313" key="14">
    <source>
        <dbReference type="Proteomes" id="UP001187531"/>
    </source>
</evidence>
<dbReference type="PANTHER" id="PTHR21522">
    <property type="entry name" value="PROTON CHANNEL OTOP"/>
    <property type="match status" value="1"/>
</dbReference>
<dbReference type="Proteomes" id="UP001187531">
    <property type="component" value="Unassembled WGS sequence"/>
</dbReference>
<protein>
    <recommendedName>
        <fullName evidence="15">Otopetrin-2</fullName>
    </recommendedName>
</protein>
<evidence type="ECO:0000256" key="9">
    <source>
        <dbReference type="ARBA" id="ARBA00023136"/>
    </source>
</evidence>
<keyword evidence="14" id="KW-1185">Reference proteome</keyword>
<evidence type="ECO:0000256" key="7">
    <source>
        <dbReference type="ARBA" id="ARBA00022989"/>
    </source>
</evidence>
<keyword evidence="3" id="KW-0813">Transport</keyword>
<keyword evidence="10" id="KW-0407">Ion channel</keyword>
<organism evidence="13 14">
    <name type="scientific">Artemia franciscana</name>
    <name type="common">Brine shrimp</name>
    <name type="synonym">Artemia sanfranciscana</name>
    <dbReference type="NCBI Taxonomy" id="6661"/>
    <lineage>
        <taxon>Eukaryota</taxon>
        <taxon>Metazoa</taxon>
        <taxon>Ecdysozoa</taxon>
        <taxon>Arthropoda</taxon>
        <taxon>Crustacea</taxon>
        <taxon>Branchiopoda</taxon>
        <taxon>Anostraca</taxon>
        <taxon>Artemiidae</taxon>
        <taxon>Artemia</taxon>
    </lineage>
</organism>
<evidence type="ECO:0008006" key="15">
    <source>
        <dbReference type="Google" id="ProtNLM"/>
    </source>
</evidence>
<feature type="transmembrane region" description="Helical" evidence="12">
    <location>
        <begin position="521"/>
        <end position="541"/>
    </location>
</feature>
<feature type="region of interest" description="Disordered" evidence="11">
    <location>
        <begin position="1"/>
        <end position="118"/>
    </location>
</feature>
<keyword evidence="8" id="KW-0406">Ion transport</keyword>
<evidence type="ECO:0000256" key="2">
    <source>
        <dbReference type="ARBA" id="ARBA00006513"/>
    </source>
</evidence>
<evidence type="ECO:0000256" key="1">
    <source>
        <dbReference type="ARBA" id="ARBA00004651"/>
    </source>
</evidence>
<feature type="compositionally biased region" description="Basic and acidic residues" evidence="11">
    <location>
        <begin position="1"/>
        <end position="23"/>
    </location>
</feature>
<feature type="transmembrane region" description="Helical" evidence="12">
    <location>
        <begin position="183"/>
        <end position="205"/>
    </location>
</feature>
<comment type="similarity">
    <text evidence="2">Belongs to the otopetrin family.</text>
</comment>
<evidence type="ECO:0000256" key="6">
    <source>
        <dbReference type="ARBA" id="ARBA00022781"/>
    </source>
</evidence>
<feature type="transmembrane region" description="Helical" evidence="12">
    <location>
        <begin position="464"/>
        <end position="483"/>
    </location>
</feature>
<sequence length="739" mass="82857">MSTKDISSDKEKLEVEHELEKGKEKKKKHKKDGEKKKLERLLSIGGSKNVPYLRENSQIKGHGEAPERDSLDGQLPGSLGPGPSGESPGKLDKEKGEKKPKKAKKKKEDMTLDMPPIPLPGMTIKKAPSMIGGDGWGGPTEPCNRIWVTLSSLYGRLLVVLTFAFCLTETMDNKLPPFHFQGVYLVYLYVGSIISILTIYVAILLDSCPIRNNGGSVISLTGSNDPESGSIKSFGSLRKAHLNKNSLPRTSFYLRIGALVFGLISLVFSGLEIAMHSTLNSKCVYGDLAFAHPVLQALFTFLQMHFLFVNSEVLLQKFHLVARFGLMHLMATNVSLWVRTIVWESSNEWYHFLYHQHNYGNSNGGSLVGAITARLRGFMPDTLDDYYDYEDTFDLKNTASNLQFDDPLATKSLPECKTYSPISEAHVQQMISLYQCFNNNTLGRSWTASMPYLFPFLVEYKLKIEVHFGLIAAVAMYVIWRSVGSRSKSEKRPSDTDSVSGESIPRSVKQKWRVDCQSSSIGLFIGLLCFVAAIIVSIIFFVMKDNLEFRNDMFWICTGTQVSILSVCIVMSIIGILQLPKLSPSGDELTLVDRLLQNVTVSGAIIFTIFGTIVGAENITNPQHSMTLVMNVMIIVQVILQHAFMSELSVRACLSRYQMAVKPGRQVVMFLLVVNAALWLLDSFITHSWATQEFHFTFYGILTWGVISRITLPFLVFYRFHSAVVLTELWKNCFRTDDN</sequence>
<feature type="transmembrane region" description="Helical" evidence="12">
    <location>
        <begin position="628"/>
        <end position="646"/>
    </location>
</feature>
<evidence type="ECO:0000256" key="8">
    <source>
        <dbReference type="ARBA" id="ARBA00023065"/>
    </source>
</evidence>
<evidence type="ECO:0000256" key="12">
    <source>
        <dbReference type="SAM" id="Phobius"/>
    </source>
</evidence>
<evidence type="ECO:0000313" key="13">
    <source>
        <dbReference type="EMBL" id="KAK2717899.1"/>
    </source>
</evidence>
<dbReference type="Pfam" id="PF03189">
    <property type="entry name" value="Otopetrin"/>
    <property type="match status" value="1"/>
</dbReference>
<feature type="transmembrane region" description="Helical" evidence="12">
    <location>
        <begin position="696"/>
        <end position="718"/>
    </location>
</feature>
<feature type="transmembrane region" description="Helical" evidence="12">
    <location>
        <begin position="667"/>
        <end position="690"/>
    </location>
</feature>
<dbReference type="GO" id="GO:0015252">
    <property type="term" value="F:proton channel activity"/>
    <property type="evidence" value="ECO:0007669"/>
    <property type="project" value="InterPro"/>
</dbReference>
<keyword evidence="7 12" id="KW-1133">Transmembrane helix</keyword>
<proteinExistence type="inferred from homology"/>
<feature type="transmembrane region" description="Helical" evidence="12">
    <location>
        <begin position="290"/>
        <end position="308"/>
    </location>
</feature>
<dbReference type="EMBL" id="JAVRJZ010000010">
    <property type="protein sequence ID" value="KAK2717899.1"/>
    <property type="molecule type" value="Genomic_DNA"/>
</dbReference>
<dbReference type="PANTHER" id="PTHR21522:SF32">
    <property type="entry name" value="OTOPETRIN-2"/>
    <property type="match status" value="1"/>
</dbReference>
<keyword evidence="9 12" id="KW-0472">Membrane</keyword>
<accession>A0AA88L9J1</accession>
<comment type="caution">
    <text evidence="13">The sequence shown here is derived from an EMBL/GenBank/DDBJ whole genome shotgun (WGS) entry which is preliminary data.</text>
</comment>
<evidence type="ECO:0000256" key="5">
    <source>
        <dbReference type="ARBA" id="ARBA00022692"/>
    </source>
</evidence>
<keyword evidence="4" id="KW-1003">Cell membrane</keyword>
<feature type="transmembrane region" description="Helical" evidence="12">
    <location>
        <begin position="153"/>
        <end position="171"/>
    </location>
</feature>
<feature type="compositionally biased region" description="Basic and acidic residues" evidence="11">
    <location>
        <begin position="31"/>
        <end position="40"/>
    </location>
</feature>
<feature type="transmembrane region" description="Helical" evidence="12">
    <location>
        <begin position="320"/>
        <end position="338"/>
    </location>
</feature>
<feature type="transmembrane region" description="Helical" evidence="12">
    <location>
        <begin position="252"/>
        <end position="270"/>
    </location>
</feature>
<gene>
    <name evidence="13" type="ORF">QYM36_006633</name>
</gene>
<evidence type="ECO:0000256" key="11">
    <source>
        <dbReference type="SAM" id="MobiDB-lite"/>
    </source>
</evidence>
<dbReference type="GO" id="GO:0005886">
    <property type="term" value="C:plasma membrane"/>
    <property type="evidence" value="ECO:0007669"/>
    <property type="project" value="UniProtKB-SubCell"/>
</dbReference>
<comment type="subcellular location">
    <subcellularLocation>
        <location evidence="1">Cell membrane</location>
        <topology evidence="1">Multi-pass membrane protein</topology>
    </subcellularLocation>
</comment>
<name>A0AA88L9J1_ARTSF</name>